<comment type="catalytic activity">
    <reaction evidence="13 14">
        <text>protoporphyrinogen IX + 3 A = protoporphyrin IX + 3 AH2</text>
        <dbReference type="Rhea" id="RHEA:62000"/>
        <dbReference type="ChEBI" id="CHEBI:13193"/>
        <dbReference type="ChEBI" id="CHEBI:17499"/>
        <dbReference type="ChEBI" id="CHEBI:57306"/>
        <dbReference type="ChEBI" id="CHEBI:57307"/>
    </reaction>
</comment>
<dbReference type="Proteomes" id="UP000000422">
    <property type="component" value="Chromosome"/>
</dbReference>
<comment type="pathway">
    <text evidence="2 14">Porphyrin-containing compound metabolism; protoporphyrin-IX biosynthesis; protoporphyrin-IX from protoporphyrinogen-IX: step 1/1.</text>
</comment>
<feature type="transmembrane region" description="Helical" evidence="14">
    <location>
        <begin position="146"/>
        <end position="165"/>
    </location>
</feature>
<dbReference type="EMBL" id="BX571658">
    <property type="protein sequence ID" value="CAE09531.1"/>
    <property type="molecule type" value="Genomic_DNA"/>
</dbReference>
<evidence type="ECO:0000256" key="7">
    <source>
        <dbReference type="ARBA" id="ARBA00022692"/>
    </source>
</evidence>
<keyword evidence="5 14" id="KW-1003">Cell membrane</keyword>
<feature type="binding site" description="axial binding residue" evidence="14">
    <location>
        <position position="87"/>
    </location>
    <ligand>
        <name>heme</name>
        <dbReference type="ChEBI" id="CHEBI:30413"/>
    </ligand>
    <ligandPart>
        <name>Fe</name>
        <dbReference type="ChEBI" id="CHEBI:18248"/>
    </ligandPart>
</feature>
<dbReference type="eggNOG" id="COG1981">
    <property type="taxonomic scope" value="Bacteria"/>
</dbReference>
<sequence length="177" mass="20702">MMLYTYLLILHVMAVMSWMAVMFYQPRLYVYHREHYENEGFVEVVKIQEYKLYKYIGLPAFWASLGSGVGMIILNNALLEQSWMWLKLAVLVLLTLFSFSMEYYRVKLLSNPTLHDGQFFRAYNEVPTLLSILIVAFVIAKDEMLWFSLGVLLFFGGVIYQIATLKKHAQTSLKESK</sequence>
<evidence type="ECO:0000256" key="5">
    <source>
        <dbReference type="ARBA" id="ARBA00022475"/>
    </source>
</evidence>
<dbReference type="STRING" id="273121.WS0384"/>
<dbReference type="GO" id="GO:0070818">
    <property type="term" value="F:protoporphyrinogen oxidase activity"/>
    <property type="evidence" value="ECO:0007669"/>
    <property type="project" value="UniProtKB-UniRule"/>
</dbReference>
<organism evidence="16">
    <name type="scientific">Wolinella succinogenes (strain ATCC 29543 / DSM 1740 / CCUG 13145 / JCM 31913 / LMG 7466 / NCTC 11488 / FDC 602W)</name>
    <name type="common">Vibrio succinogenes</name>
    <dbReference type="NCBI Taxonomy" id="273121"/>
    <lineage>
        <taxon>Bacteria</taxon>
        <taxon>Pseudomonadati</taxon>
        <taxon>Campylobacterota</taxon>
        <taxon>Epsilonproteobacteria</taxon>
        <taxon>Campylobacterales</taxon>
        <taxon>Helicobacteraceae</taxon>
        <taxon>Wolinella</taxon>
    </lineage>
</organism>
<dbReference type="EC" id="1.3.99.-" evidence="14"/>
<evidence type="ECO:0000256" key="3">
    <source>
        <dbReference type="ARBA" id="ARBA00006501"/>
    </source>
</evidence>
<evidence type="ECO:0000256" key="10">
    <source>
        <dbReference type="ARBA" id="ARBA00023002"/>
    </source>
</evidence>
<dbReference type="InterPro" id="IPR005265">
    <property type="entry name" value="HemJ-like"/>
</dbReference>
<dbReference type="HAMAP" id="MF_02239">
    <property type="entry name" value="HemJ"/>
    <property type="match status" value="1"/>
</dbReference>
<comment type="subcellular location">
    <subcellularLocation>
        <location evidence="1 14">Cell membrane</location>
        <topology evidence="1 14">Multi-pass membrane protein</topology>
    </subcellularLocation>
</comment>
<accession>Q7MA96</accession>
<keyword evidence="12 14" id="KW-0472">Membrane</keyword>
<evidence type="ECO:0000256" key="13">
    <source>
        <dbReference type="ARBA" id="ARBA00048390"/>
    </source>
</evidence>
<evidence type="ECO:0000313" key="15">
    <source>
        <dbReference type="EMBL" id="CAE09531.1"/>
    </source>
</evidence>
<evidence type="ECO:0000256" key="11">
    <source>
        <dbReference type="ARBA" id="ARBA00023004"/>
    </source>
</evidence>
<evidence type="ECO:0000256" key="2">
    <source>
        <dbReference type="ARBA" id="ARBA00005073"/>
    </source>
</evidence>
<evidence type="ECO:0000256" key="12">
    <source>
        <dbReference type="ARBA" id="ARBA00023136"/>
    </source>
</evidence>
<dbReference type="AlphaFoldDB" id="Q7MA96"/>
<feature type="transmembrane region" description="Helical" evidence="14">
    <location>
        <begin position="6"/>
        <end position="24"/>
    </location>
</feature>
<evidence type="ECO:0000256" key="1">
    <source>
        <dbReference type="ARBA" id="ARBA00004651"/>
    </source>
</evidence>
<gene>
    <name evidence="15" type="ordered locus">WS0384</name>
</gene>
<evidence type="ECO:0000256" key="9">
    <source>
        <dbReference type="ARBA" id="ARBA00022989"/>
    </source>
</evidence>
<keyword evidence="7 14" id="KW-0812">Transmembrane</keyword>
<feature type="binding site" description="axial binding residue" evidence="14">
    <location>
        <position position="11"/>
    </location>
    <ligand>
        <name>heme</name>
        <dbReference type="ChEBI" id="CHEBI:30413"/>
    </ligand>
    <ligandPart>
        <name>Fe</name>
        <dbReference type="ChEBI" id="CHEBI:18248"/>
    </ligandPart>
</feature>
<dbReference type="PANTHER" id="PTHR40255">
    <property type="entry name" value="UPF0093 MEMBRANE PROTEIN SLR1790"/>
    <property type="match status" value="1"/>
</dbReference>
<keyword evidence="11 14" id="KW-0408">Iron</keyword>
<proteinExistence type="inferred from homology"/>
<evidence type="ECO:0000256" key="6">
    <source>
        <dbReference type="ARBA" id="ARBA00022617"/>
    </source>
</evidence>
<dbReference type="UniPathway" id="UPA00251">
    <property type="reaction ID" value="UER00324"/>
</dbReference>
<comment type="cofactor">
    <cofactor evidence="14">
        <name>heme b</name>
        <dbReference type="ChEBI" id="CHEBI:60344"/>
    </cofactor>
    <text evidence="14">Binds 1 heme b (iron(II)-protoporphyrin IX) group per subunit.</text>
</comment>
<feature type="transmembrane region" description="Helical" evidence="14">
    <location>
        <begin position="55"/>
        <end position="78"/>
    </location>
</feature>
<comment type="function">
    <text evidence="14">Catalyzes the oxidation of protoporphyrinogen IX to protoporphyrin IX.</text>
</comment>
<dbReference type="KEGG" id="wsu:WS0384"/>
<keyword evidence="16" id="KW-1185">Reference proteome</keyword>
<protein>
    <recommendedName>
        <fullName evidence="4 14">Protoporphyrinogen IX oxidase</fullName>
        <shortName evidence="14">PPO</shortName>
        <ecNumber evidence="14">1.3.99.-</ecNumber>
    </recommendedName>
</protein>
<dbReference type="GO" id="GO:0046872">
    <property type="term" value="F:metal ion binding"/>
    <property type="evidence" value="ECO:0007669"/>
    <property type="project" value="UniProtKB-KW"/>
</dbReference>
<keyword evidence="6 14" id="KW-0349">Heme</keyword>
<evidence type="ECO:0000256" key="4">
    <source>
        <dbReference type="ARBA" id="ARBA00017504"/>
    </source>
</evidence>
<evidence type="ECO:0000256" key="14">
    <source>
        <dbReference type="HAMAP-Rule" id="MF_02239"/>
    </source>
</evidence>
<comment type="similarity">
    <text evidence="3 14">Belongs to the HemJ family.</text>
</comment>
<keyword evidence="8 14" id="KW-0479">Metal-binding</keyword>
<evidence type="ECO:0000256" key="8">
    <source>
        <dbReference type="ARBA" id="ARBA00022723"/>
    </source>
</evidence>
<keyword evidence="9 14" id="KW-1133">Transmembrane helix</keyword>
<dbReference type="GO" id="GO:0005886">
    <property type="term" value="C:plasma membrane"/>
    <property type="evidence" value="ECO:0007669"/>
    <property type="project" value="UniProtKB-SubCell"/>
</dbReference>
<keyword evidence="10 14" id="KW-0560">Oxidoreductase</keyword>
<dbReference type="GO" id="GO:0006782">
    <property type="term" value="P:protoporphyrinogen IX biosynthetic process"/>
    <property type="evidence" value="ECO:0007669"/>
    <property type="project" value="UniProtKB-UniRule"/>
</dbReference>
<dbReference type="HOGENOM" id="CLU_125006_0_0_7"/>
<name>Q7MA96_WOLSU</name>
<dbReference type="Pfam" id="PF03653">
    <property type="entry name" value="UPF0093"/>
    <property type="match status" value="1"/>
</dbReference>
<comment type="subunit">
    <text evidence="14">Homodimer.</text>
</comment>
<evidence type="ECO:0000313" key="16">
    <source>
        <dbReference type="Proteomes" id="UP000000422"/>
    </source>
</evidence>
<dbReference type="PANTHER" id="PTHR40255:SF1">
    <property type="entry name" value="PROTOPORPHYRINOGEN IX OXIDASE"/>
    <property type="match status" value="1"/>
</dbReference>
<reference evidence="15 16" key="1">
    <citation type="journal article" date="2003" name="Proc. Natl. Acad. Sci. U.S.A.">
        <title>Complete genome sequence and analysis of Wolinella succinogenes.</title>
        <authorList>
            <person name="Baar C."/>
            <person name="Eppinger M."/>
            <person name="Raddatz G."/>
            <person name="Simon JM."/>
            <person name="Lanz C."/>
            <person name="Klimmek O."/>
            <person name="Nandakumar R."/>
            <person name="Gross R."/>
            <person name="Rosinus A."/>
            <person name="Keller H."/>
            <person name="Jagtap P."/>
            <person name="Linke B."/>
            <person name="Meyer F."/>
            <person name="Lederer H."/>
            <person name="Schuster S.C."/>
        </authorList>
    </citation>
    <scope>NUCLEOTIDE SEQUENCE [LARGE SCALE GENOMIC DNA]</scope>
    <source>
        <strain evidence="16">ATCC 29543 / DSM 1740 / CCUG 13145 / JCM 31913 / LMG 7466 / NCTC 11488 / FDC 602W</strain>
    </source>
</reference>
<feature type="transmembrane region" description="Helical" evidence="14">
    <location>
        <begin position="122"/>
        <end position="140"/>
    </location>
</feature>
<feature type="transmembrane region" description="Helical" evidence="14">
    <location>
        <begin position="84"/>
        <end position="101"/>
    </location>
</feature>